<sequence>MENRGRVGGGVAGPLAGIRVLDVSRVLAGPFASMILADLGAEVIKVEMPGTGDESRGFGPFLHHPRRFTGSSPHPGESAYFISVNRGKKGLTVDLSHPRGAALVRRLAGRCDVLIENFRPGTMARFGLDAETLRADNPGLIYASVSGFGQTGPYARRPAYDVIIQGMSGVASITGNLGGPPVKVGNSIADLSASLFAVIGILTALYARGRGGGGQAVDVAMLDCQVALLENAVARYVVEGVPPGPLGSRHPTITPFQFFEASDGHLVVGAGNNGLWARLCRALGLDALIEDPRFITNASRTEHCEALAALLNERLRERTVAEWLEVLEAAGVPCGPIHRIDQVVNDPHVNAREMIVEVGHRGGEGLKVPGSPLKFSREAVDATQPAPRLGEHTEEILKGLLGMTDEEIAELRAERVV</sequence>
<dbReference type="InterPro" id="IPR003673">
    <property type="entry name" value="CoA-Trfase_fam_III"/>
</dbReference>
<dbReference type="Gene3D" id="3.40.50.10540">
    <property type="entry name" value="Crotonobetainyl-coa:carnitine coa-transferase, domain 1"/>
    <property type="match status" value="1"/>
</dbReference>
<evidence type="ECO:0000256" key="1">
    <source>
        <dbReference type="ARBA" id="ARBA00022679"/>
    </source>
</evidence>
<keyword evidence="1" id="KW-0808">Transferase</keyword>
<reference evidence="2 3" key="1">
    <citation type="journal article" date="2016" name="Nat. Commun.">
        <title>Thousands of microbial genomes shed light on interconnected biogeochemical processes in an aquifer system.</title>
        <authorList>
            <person name="Anantharaman K."/>
            <person name="Brown C.T."/>
            <person name="Hug L.A."/>
            <person name="Sharon I."/>
            <person name="Castelle C.J."/>
            <person name="Probst A.J."/>
            <person name="Thomas B.C."/>
            <person name="Singh A."/>
            <person name="Wilkins M.J."/>
            <person name="Karaoz U."/>
            <person name="Brodie E.L."/>
            <person name="Williams K.H."/>
            <person name="Hubbard S.S."/>
            <person name="Banfield J.F."/>
        </authorList>
    </citation>
    <scope>NUCLEOTIDE SEQUENCE [LARGE SCALE GENOMIC DNA]</scope>
    <source>
        <strain evidence="3">RIFCSPLOWO2_12_FULL_64_10</strain>
    </source>
</reference>
<dbReference type="GO" id="GO:0008410">
    <property type="term" value="F:CoA-transferase activity"/>
    <property type="evidence" value="ECO:0007669"/>
    <property type="project" value="TreeGrafter"/>
</dbReference>
<dbReference type="InterPro" id="IPR050483">
    <property type="entry name" value="CoA-transferase_III_domain"/>
</dbReference>
<accession>A0A1F6CQG0</accession>
<dbReference type="InterPro" id="IPR023606">
    <property type="entry name" value="CoA-Trfase_III_dom_1_sf"/>
</dbReference>
<dbReference type="EMBL" id="MFKF01000184">
    <property type="protein sequence ID" value="OGG51419.1"/>
    <property type="molecule type" value="Genomic_DNA"/>
</dbReference>
<evidence type="ECO:0000313" key="3">
    <source>
        <dbReference type="Proteomes" id="UP000178606"/>
    </source>
</evidence>
<gene>
    <name evidence="2" type="ORF">A3F84_26575</name>
</gene>
<dbReference type="AlphaFoldDB" id="A0A1F6CQG0"/>
<comment type="caution">
    <text evidence="2">The sequence shown here is derived from an EMBL/GenBank/DDBJ whole genome shotgun (WGS) entry which is preliminary data.</text>
</comment>
<name>A0A1F6CQG0_HANXR</name>
<proteinExistence type="predicted"/>
<organism evidence="2 3">
    <name type="scientific">Handelsmanbacteria sp. (strain RIFCSPLOWO2_12_FULL_64_10)</name>
    <dbReference type="NCBI Taxonomy" id="1817868"/>
    <lineage>
        <taxon>Bacteria</taxon>
        <taxon>Candidatus Handelsmaniibacteriota</taxon>
    </lineage>
</organism>
<dbReference type="InterPro" id="IPR044855">
    <property type="entry name" value="CoA-Trfase_III_dom3_sf"/>
</dbReference>
<dbReference type="SUPFAM" id="SSF89796">
    <property type="entry name" value="CoA-transferase family III (CaiB/BaiF)"/>
    <property type="match status" value="1"/>
</dbReference>
<dbReference type="Pfam" id="PF02515">
    <property type="entry name" value="CoA_transf_3"/>
    <property type="match status" value="1"/>
</dbReference>
<dbReference type="Gene3D" id="3.30.1540.10">
    <property type="entry name" value="formyl-coa transferase, domain 3"/>
    <property type="match status" value="1"/>
</dbReference>
<dbReference type="PANTHER" id="PTHR48207">
    <property type="entry name" value="SUCCINATE--HYDROXYMETHYLGLUTARATE COA-TRANSFERASE"/>
    <property type="match status" value="1"/>
</dbReference>
<dbReference type="Proteomes" id="UP000178606">
    <property type="component" value="Unassembled WGS sequence"/>
</dbReference>
<protein>
    <submittedName>
        <fullName evidence="2">Carnitine dehydratase</fullName>
    </submittedName>
</protein>
<dbReference type="PANTHER" id="PTHR48207:SF3">
    <property type="entry name" value="SUCCINATE--HYDROXYMETHYLGLUTARATE COA-TRANSFERASE"/>
    <property type="match status" value="1"/>
</dbReference>
<evidence type="ECO:0000313" key="2">
    <source>
        <dbReference type="EMBL" id="OGG51419.1"/>
    </source>
</evidence>